<keyword evidence="3" id="KW-1003">Cell membrane</keyword>
<dbReference type="CDD" id="cd06261">
    <property type="entry name" value="TM_PBP2"/>
    <property type="match status" value="1"/>
</dbReference>
<feature type="transmembrane region" description="Helical" evidence="7">
    <location>
        <begin position="77"/>
        <end position="103"/>
    </location>
</feature>
<feature type="transmembrane region" description="Helical" evidence="7">
    <location>
        <begin position="240"/>
        <end position="260"/>
    </location>
</feature>
<evidence type="ECO:0000313" key="10">
    <source>
        <dbReference type="Proteomes" id="UP000306477"/>
    </source>
</evidence>
<feature type="transmembrane region" description="Helical" evidence="7">
    <location>
        <begin position="142"/>
        <end position="162"/>
    </location>
</feature>
<feature type="transmembrane region" description="Helical" evidence="7">
    <location>
        <begin position="115"/>
        <end position="136"/>
    </location>
</feature>
<dbReference type="InterPro" id="IPR035906">
    <property type="entry name" value="MetI-like_sf"/>
</dbReference>
<feature type="transmembrane region" description="Helical" evidence="7">
    <location>
        <begin position="209"/>
        <end position="228"/>
    </location>
</feature>
<dbReference type="Gene3D" id="1.10.3720.10">
    <property type="entry name" value="MetI-like"/>
    <property type="match status" value="1"/>
</dbReference>
<dbReference type="InterPro" id="IPR000515">
    <property type="entry name" value="MetI-like"/>
</dbReference>
<name>A0A4S3PQG6_9BACI</name>
<keyword evidence="10" id="KW-1185">Reference proteome</keyword>
<feature type="transmembrane region" description="Helical" evidence="7">
    <location>
        <begin position="169"/>
        <end position="189"/>
    </location>
</feature>
<evidence type="ECO:0000313" key="9">
    <source>
        <dbReference type="EMBL" id="THE11849.1"/>
    </source>
</evidence>
<evidence type="ECO:0000256" key="2">
    <source>
        <dbReference type="ARBA" id="ARBA00022448"/>
    </source>
</evidence>
<dbReference type="InterPro" id="IPR051393">
    <property type="entry name" value="ABC_transporter_permease"/>
</dbReference>
<organism evidence="9 10">
    <name type="scientific">Bacillus timonensis</name>
    <dbReference type="NCBI Taxonomy" id="1033734"/>
    <lineage>
        <taxon>Bacteria</taxon>
        <taxon>Bacillati</taxon>
        <taxon>Bacillota</taxon>
        <taxon>Bacilli</taxon>
        <taxon>Bacillales</taxon>
        <taxon>Bacillaceae</taxon>
        <taxon>Bacillus</taxon>
    </lineage>
</organism>
<dbReference type="GO" id="GO:0005886">
    <property type="term" value="C:plasma membrane"/>
    <property type="evidence" value="ECO:0007669"/>
    <property type="project" value="UniProtKB-SubCell"/>
</dbReference>
<gene>
    <name evidence="9" type="ORF">E1I69_13255</name>
</gene>
<evidence type="ECO:0000256" key="3">
    <source>
        <dbReference type="ARBA" id="ARBA00022475"/>
    </source>
</evidence>
<feature type="transmembrane region" description="Helical" evidence="7">
    <location>
        <begin position="21"/>
        <end position="43"/>
    </location>
</feature>
<feature type="domain" description="ABC transmembrane type-1" evidence="8">
    <location>
        <begin position="78"/>
        <end position="290"/>
    </location>
</feature>
<dbReference type="OrthoDB" id="9783714at2"/>
<dbReference type="RefSeq" id="WP_136380064.1">
    <property type="nucleotide sequence ID" value="NZ_SLUB01000023.1"/>
</dbReference>
<comment type="caution">
    <text evidence="9">The sequence shown here is derived from an EMBL/GenBank/DDBJ whole genome shotgun (WGS) entry which is preliminary data.</text>
</comment>
<dbReference type="GO" id="GO:0055085">
    <property type="term" value="P:transmembrane transport"/>
    <property type="evidence" value="ECO:0007669"/>
    <property type="project" value="InterPro"/>
</dbReference>
<dbReference type="Proteomes" id="UP000306477">
    <property type="component" value="Unassembled WGS sequence"/>
</dbReference>
<dbReference type="Pfam" id="PF00528">
    <property type="entry name" value="BPD_transp_1"/>
    <property type="match status" value="1"/>
</dbReference>
<evidence type="ECO:0000256" key="4">
    <source>
        <dbReference type="ARBA" id="ARBA00022692"/>
    </source>
</evidence>
<dbReference type="PROSITE" id="PS50928">
    <property type="entry name" value="ABC_TM1"/>
    <property type="match status" value="1"/>
</dbReference>
<reference evidence="9 10" key="1">
    <citation type="journal article" date="2019" name="Indoor Air">
        <title>Impacts of indoor surface finishes on bacterial viability.</title>
        <authorList>
            <person name="Hu J."/>
            <person name="Maamar S.B."/>
            <person name="Glawe A.J."/>
            <person name="Gottel N."/>
            <person name="Gilbert J.A."/>
            <person name="Hartmann E.M."/>
        </authorList>
    </citation>
    <scope>NUCLEOTIDE SEQUENCE [LARGE SCALE GENOMIC DNA]</scope>
    <source>
        <strain evidence="9 10">AF060A6</strain>
    </source>
</reference>
<protein>
    <submittedName>
        <fullName evidence="9">Sugar ABC transporter permease</fullName>
    </submittedName>
</protein>
<evidence type="ECO:0000256" key="7">
    <source>
        <dbReference type="RuleBase" id="RU363032"/>
    </source>
</evidence>
<dbReference type="AlphaFoldDB" id="A0A4S3PQG6"/>
<dbReference type="EMBL" id="SLUB01000023">
    <property type="protein sequence ID" value="THE11849.1"/>
    <property type="molecule type" value="Genomic_DNA"/>
</dbReference>
<keyword evidence="5 7" id="KW-1133">Transmembrane helix</keyword>
<keyword evidence="4 7" id="KW-0812">Transmembrane</keyword>
<dbReference type="PANTHER" id="PTHR30193:SF37">
    <property type="entry name" value="INNER MEMBRANE ABC TRANSPORTER PERMEASE PROTEIN YCJO"/>
    <property type="match status" value="1"/>
</dbReference>
<comment type="subcellular location">
    <subcellularLocation>
        <location evidence="1 7">Cell membrane</location>
        <topology evidence="1 7">Multi-pass membrane protein</topology>
    </subcellularLocation>
</comment>
<sequence length="302" mass="33756">MKDSLIKSTTKRYRAERRIGLWFTLPALITMAATVLYPIIWSFKISLFESKGMMTSGPFVGLENYIYVLKSKLFQEALWQTIGFVAATIFIELVLGFAIALVLNRNLPGSKLFRILFTLPLMISMIVAGLQWRWLFADQYGVINNIIGSFGIEGPLWLGSVWGARASVLLANVWLAAPFSILVLLAALAALSDDLYEAARLDGANSFQMFWRITLPLLKPTILLILVLRLSDSFRLFDLVYIMTNGGPGGSTEVLSTFIYKNTFTNLNFGTGAAASFLVMILIMVICFILFKILRPKEVPNK</sequence>
<feature type="transmembrane region" description="Helical" evidence="7">
    <location>
        <begin position="272"/>
        <end position="294"/>
    </location>
</feature>
<accession>A0A4S3PQG6</accession>
<dbReference type="PANTHER" id="PTHR30193">
    <property type="entry name" value="ABC TRANSPORTER PERMEASE PROTEIN"/>
    <property type="match status" value="1"/>
</dbReference>
<keyword evidence="6 7" id="KW-0472">Membrane</keyword>
<dbReference type="SUPFAM" id="SSF161098">
    <property type="entry name" value="MetI-like"/>
    <property type="match status" value="1"/>
</dbReference>
<evidence type="ECO:0000256" key="5">
    <source>
        <dbReference type="ARBA" id="ARBA00022989"/>
    </source>
</evidence>
<evidence type="ECO:0000259" key="8">
    <source>
        <dbReference type="PROSITE" id="PS50928"/>
    </source>
</evidence>
<evidence type="ECO:0000256" key="1">
    <source>
        <dbReference type="ARBA" id="ARBA00004651"/>
    </source>
</evidence>
<comment type="similarity">
    <text evidence="7">Belongs to the binding-protein-dependent transport system permease family.</text>
</comment>
<keyword evidence="2 7" id="KW-0813">Transport</keyword>
<proteinExistence type="inferred from homology"/>
<evidence type="ECO:0000256" key="6">
    <source>
        <dbReference type="ARBA" id="ARBA00023136"/>
    </source>
</evidence>